<dbReference type="InterPro" id="IPR011050">
    <property type="entry name" value="Pectin_lyase_fold/virulence"/>
</dbReference>
<keyword evidence="2" id="KW-1185">Reference proteome</keyword>
<gene>
    <name evidence="1" type="ORF">BLNAU_12111</name>
</gene>
<evidence type="ECO:0000313" key="1">
    <source>
        <dbReference type="EMBL" id="KAK2952935.1"/>
    </source>
</evidence>
<comment type="caution">
    <text evidence="1">The sequence shown here is derived from an EMBL/GenBank/DDBJ whole genome shotgun (WGS) entry which is preliminary data.</text>
</comment>
<sequence>MIGSCVSCCTNHLCGTGIRDLNLGGSVLCSNTSFTHCTTTTTEYSNQHHTTRTEVTAADTLHLFSLCTFKGCTHLYLFGGAISLNQISADLEIASCSFELCSAPGHVGGALFFNQSTVQSSVAISSSSFVKCSSNGNHGVSLYLWKMQALSISDCVFLDSQTSQYGGAVFIANWDAETSNTALSNCLFEDCTTKSLSSIGGGGALFFQTCSSIRLDSLRFREMKH</sequence>
<name>A0ABQ9XP00_9EUKA</name>
<reference evidence="1 2" key="1">
    <citation type="journal article" date="2022" name="bioRxiv">
        <title>Genomics of Preaxostyla Flagellates Illuminates Evolutionary Transitions and the Path Towards Mitochondrial Loss.</title>
        <authorList>
            <person name="Novak L.V.F."/>
            <person name="Treitli S.C."/>
            <person name="Pyrih J."/>
            <person name="Halakuc P."/>
            <person name="Pipaliya S.V."/>
            <person name="Vacek V."/>
            <person name="Brzon O."/>
            <person name="Soukal P."/>
            <person name="Eme L."/>
            <person name="Dacks J.B."/>
            <person name="Karnkowska A."/>
            <person name="Elias M."/>
            <person name="Hampl V."/>
        </authorList>
    </citation>
    <scope>NUCLEOTIDE SEQUENCE [LARGE SCALE GENOMIC DNA]</scope>
    <source>
        <strain evidence="1">NAU3</strain>
        <tissue evidence="1">Gut</tissue>
    </source>
</reference>
<accession>A0ABQ9XP00</accession>
<organism evidence="1 2">
    <name type="scientific">Blattamonas nauphoetae</name>
    <dbReference type="NCBI Taxonomy" id="2049346"/>
    <lineage>
        <taxon>Eukaryota</taxon>
        <taxon>Metamonada</taxon>
        <taxon>Preaxostyla</taxon>
        <taxon>Oxymonadida</taxon>
        <taxon>Blattamonas</taxon>
    </lineage>
</organism>
<evidence type="ECO:0000313" key="2">
    <source>
        <dbReference type="Proteomes" id="UP001281761"/>
    </source>
</evidence>
<evidence type="ECO:0008006" key="3">
    <source>
        <dbReference type="Google" id="ProtNLM"/>
    </source>
</evidence>
<protein>
    <recommendedName>
        <fullName evidence="3">Right handed beta helix domain-containing protein</fullName>
    </recommendedName>
</protein>
<dbReference type="Proteomes" id="UP001281761">
    <property type="component" value="Unassembled WGS sequence"/>
</dbReference>
<dbReference type="EMBL" id="JARBJD010000097">
    <property type="protein sequence ID" value="KAK2952935.1"/>
    <property type="molecule type" value="Genomic_DNA"/>
</dbReference>
<dbReference type="SUPFAM" id="SSF51126">
    <property type="entry name" value="Pectin lyase-like"/>
    <property type="match status" value="1"/>
</dbReference>
<proteinExistence type="predicted"/>